<dbReference type="PANTHER" id="PTHR11228">
    <property type="entry name" value="RADICAL SAM DOMAIN PROTEIN"/>
    <property type="match status" value="1"/>
</dbReference>
<sequence>MNNICNLFCPQCVRNEIRDGKIQHRFPLNNIDTTLPTFKTAYKNIRHPVRVIRFNGNVSEPLASKEFLSMCRFLKEETDTSIQVSTHGSLKGPVYWKQLGEVFKGDPRSIIFFSLDGVGQKSLSNYRVGAKFNKIIQNAQSYIDAGGKAIWRMIIFKHNQHQIEEAKALAEDIGFWEFITVHTNRRHNMNMSWAHKGRKGILKNQDILPEWNFEVDKSEFSHKLDIECKYQKQNQFYIDYYKRVWPCCYIPNKIKNGKEQQWYATYNENMTNSLVHKTFDEIMENEFYNIIQTSWNDDDKCLSDCKKFCSQSAGVTRQVKWSSTDQQERWT</sequence>
<proteinExistence type="predicted"/>
<dbReference type="InterPro" id="IPR058240">
    <property type="entry name" value="rSAM_sf"/>
</dbReference>
<accession>A0A382C8C8</accession>
<dbReference type="InterPro" id="IPR050377">
    <property type="entry name" value="Radical_SAM_PqqE_MftC-like"/>
</dbReference>
<dbReference type="InterPro" id="IPR013785">
    <property type="entry name" value="Aldolase_TIM"/>
</dbReference>
<name>A0A382C8C8_9ZZZZ</name>
<evidence type="ECO:0000313" key="1">
    <source>
        <dbReference type="EMBL" id="SVB22316.1"/>
    </source>
</evidence>
<dbReference type="AlphaFoldDB" id="A0A382C8C8"/>
<gene>
    <name evidence="1" type="ORF">METZ01_LOCUS175170</name>
</gene>
<dbReference type="PANTHER" id="PTHR11228:SF7">
    <property type="entry name" value="PQQA PEPTIDE CYCLASE"/>
    <property type="match status" value="1"/>
</dbReference>
<dbReference type="Gene3D" id="3.20.20.70">
    <property type="entry name" value="Aldolase class I"/>
    <property type="match status" value="1"/>
</dbReference>
<reference evidence="1" key="1">
    <citation type="submission" date="2018-05" db="EMBL/GenBank/DDBJ databases">
        <authorList>
            <person name="Lanie J.A."/>
            <person name="Ng W.-L."/>
            <person name="Kazmierczak K.M."/>
            <person name="Andrzejewski T.M."/>
            <person name="Davidsen T.M."/>
            <person name="Wayne K.J."/>
            <person name="Tettelin H."/>
            <person name="Glass J.I."/>
            <person name="Rusch D."/>
            <person name="Podicherti R."/>
            <person name="Tsui H.-C.T."/>
            <person name="Winkler M.E."/>
        </authorList>
    </citation>
    <scope>NUCLEOTIDE SEQUENCE</scope>
</reference>
<organism evidence="1">
    <name type="scientific">marine metagenome</name>
    <dbReference type="NCBI Taxonomy" id="408172"/>
    <lineage>
        <taxon>unclassified sequences</taxon>
        <taxon>metagenomes</taxon>
        <taxon>ecological metagenomes</taxon>
    </lineage>
</organism>
<dbReference type="SUPFAM" id="SSF102114">
    <property type="entry name" value="Radical SAM enzymes"/>
    <property type="match status" value="1"/>
</dbReference>
<dbReference type="EMBL" id="UINC01033283">
    <property type="protein sequence ID" value="SVB22316.1"/>
    <property type="molecule type" value="Genomic_DNA"/>
</dbReference>
<protein>
    <recommendedName>
        <fullName evidence="2">Radical SAM core domain-containing protein</fullName>
    </recommendedName>
</protein>
<evidence type="ECO:0008006" key="2">
    <source>
        <dbReference type="Google" id="ProtNLM"/>
    </source>
</evidence>